<feature type="region of interest" description="Disordered" evidence="1">
    <location>
        <begin position="1"/>
        <end position="25"/>
    </location>
</feature>
<dbReference type="RefSeq" id="WP_210053101.1">
    <property type="nucleotide sequence ID" value="NZ_BAAAMH010000021.1"/>
</dbReference>
<organism evidence="2 3">
    <name type="scientific">Microlunatus capsulatus</name>
    <dbReference type="NCBI Taxonomy" id="99117"/>
    <lineage>
        <taxon>Bacteria</taxon>
        <taxon>Bacillati</taxon>
        <taxon>Actinomycetota</taxon>
        <taxon>Actinomycetes</taxon>
        <taxon>Propionibacteriales</taxon>
        <taxon>Propionibacteriaceae</taxon>
        <taxon>Microlunatus</taxon>
    </lineage>
</organism>
<dbReference type="Proteomes" id="UP000758168">
    <property type="component" value="Unassembled WGS sequence"/>
</dbReference>
<gene>
    <name evidence="2" type="ORF">JOF54_000748</name>
</gene>
<evidence type="ECO:0000313" key="2">
    <source>
        <dbReference type="EMBL" id="MBP2415826.1"/>
    </source>
</evidence>
<accession>A0ABS4Z455</accession>
<reference evidence="2 3" key="1">
    <citation type="submission" date="2021-03" db="EMBL/GenBank/DDBJ databases">
        <title>Sequencing the genomes of 1000 actinobacteria strains.</title>
        <authorList>
            <person name="Klenk H.-P."/>
        </authorList>
    </citation>
    <scope>NUCLEOTIDE SEQUENCE [LARGE SCALE GENOMIC DNA]</scope>
    <source>
        <strain evidence="2 3">DSM 12936</strain>
    </source>
</reference>
<evidence type="ECO:0000256" key="1">
    <source>
        <dbReference type="SAM" id="MobiDB-lite"/>
    </source>
</evidence>
<keyword evidence="3" id="KW-1185">Reference proteome</keyword>
<protein>
    <submittedName>
        <fullName evidence="2">Uncharacterized protein</fullName>
    </submittedName>
</protein>
<proteinExistence type="predicted"/>
<comment type="caution">
    <text evidence="2">The sequence shown here is derived from an EMBL/GenBank/DDBJ whole genome shotgun (WGS) entry which is preliminary data.</text>
</comment>
<sequence>MTTQTCPSCGHTFLPADPTPERAPDPSVVRWFRTDPGWSGSLSTDEVHGSYLRSTGDAPVSRARFVADLAHLGVEEVLDDDTPSLVRPG</sequence>
<evidence type="ECO:0000313" key="3">
    <source>
        <dbReference type="Proteomes" id="UP000758168"/>
    </source>
</evidence>
<dbReference type="EMBL" id="JAGIOB010000001">
    <property type="protein sequence ID" value="MBP2415826.1"/>
    <property type="molecule type" value="Genomic_DNA"/>
</dbReference>
<name>A0ABS4Z455_9ACTN</name>